<dbReference type="Proteomes" id="UP000663570">
    <property type="component" value="Chromosome"/>
</dbReference>
<dbReference type="InterPro" id="IPR051533">
    <property type="entry name" value="WaaL-like"/>
</dbReference>
<dbReference type="EMBL" id="CP071060">
    <property type="protein sequence ID" value="QSI77654.1"/>
    <property type="molecule type" value="Genomic_DNA"/>
</dbReference>
<keyword evidence="1" id="KW-0472">Membrane</keyword>
<dbReference type="RefSeq" id="WP_206255037.1">
    <property type="nucleotide sequence ID" value="NZ_CP071060.1"/>
</dbReference>
<keyword evidence="3" id="KW-1185">Reference proteome</keyword>
<evidence type="ECO:0000313" key="3">
    <source>
        <dbReference type="Proteomes" id="UP000663570"/>
    </source>
</evidence>
<proteinExistence type="predicted"/>
<organism evidence="2 3">
    <name type="scientific">Niveibacterium microcysteis</name>
    <dbReference type="NCBI Taxonomy" id="2811415"/>
    <lineage>
        <taxon>Bacteria</taxon>
        <taxon>Pseudomonadati</taxon>
        <taxon>Pseudomonadota</taxon>
        <taxon>Betaproteobacteria</taxon>
        <taxon>Rhodocyclales</taxon>
        <taxon>Rhodocyclaceae</taxon>
        <taxon>Niveibacterium</taxon>
    </lineage>
</organism>
<gene>
    <name evidence="2" type="ORF">JY500_03070</name>
</gene>
<reference evidence="2 3" key="1">
    <citation type="submission" date="2021-02" db="EMBL/GenBank/DDBJ databases">
        <title>Niveibacterium changnyeongensis HC41.</title>
        <authorList>
            <person name="Kang M."/>
        </authorList>
    </citation>
    <scope>NUCLEOTIDE SEQUENCE [LARGE SCALE GENOMIC DNA]</scope>
    <source>
        <strain evidence="2 3">HC41</strain>
    </source>
</reference>
<keyword evidence="1" id="KW-0812">Transmembrane</keyword>
<evidence type="ECO:0008006" key="4">
    <source>
        <dbReference type="Google" id="ProtNLM"/>
    </source>
</evidence>
<keyword evidence="1" id="KW-1133">Transmembrane helix</keyword>
<feature type="transmembrane region" description="Helical" evidence="1">
    <location>
        <begin position="59"/>
        <end position="79"/>
    </location>
</feature>
<dbReference type="PANTHER" id="PTHR37422:SF13">
    <property type="entry name" value="LIPOPOLYSACCHARIDE BIOSYNTHESIS PROTEIN PA4999-RELATED"/>
    <property type="match status" value="1"/>
</dbReference>
<feature type="transmembrane region" description="Helical" evidence="1">
    <location>
        <begin position="359"/>
        <end position="380"/>
    </location>
</feature>
<feature type="transmembrane region" description="Helical" evidence="1">
    <location>
        <begin position="193"/>
        <end position="209"/>
    </location>
</feature>
<evidence type="ECO:0000313" key="2">
    <source>
        <dbReference type="EMBL" id="QSI77654.1"/>
    </source>
</evidence>
<feature type="transmembrane region" description="Helical" evidence="1">
    <location>
        <begin position="392"/>
        <end position="410"/>
    </location>
</feature>
<name>A0ABX7M8C1_9RHOO</name>
<feature type="transmembrane region" description="Helical" evidence="1">
    <location>
        <begin position="215"/>
        <end position="233"/>
    </location>
</feature>
<feature type="transmembrane region" description="Helical" evidence="1">
    <location>
        <begin position="117"/>
        <end position="138"/>
    </location>
</feature>
<feature type="transmembrane region" description="Helical" evidence="1">
    <location>
        <begin position="240"/>
        <end position="259"/>
    </location>
</feature>
<protein>
    <recommendedName>
        <fullName evidence="4">O-antigen ligase family protein</fullName>
    </recommendedName>
</protein>
<accession>A0ABX7M8C1</accession>
<feature type="transmembrane region" description="Helical" evidence="1">
    <location>
        <begin position="31"/>
        <end position="47"/>
    </location>
</feature>
<evidence type="ECO:0000256" key="1">
    <source>
        <dbReference type="SAM" id="Phobius"/>
    </source>
</evidence>
<sequence length="441" mass="47440">MQRFIETTSLAAFAALLFLWSVPDVIAARNALLALLLVLALLLKPDFSQLSACLRQRSVAIPLLALTAWIALHCAVLAWNPGRAWHEAAQWFKAVPIFALGVALGQGPGWRTQPNRVSAWGGATVVAYLIYLIFQVIYKPWDLPAPAGQILLQTTRIGSRDLASYLGTALVALQLADLVAYSARGRGLVNGPVWLRALALIAATALTVATMTRNALPILLLLGVIAASAFIATRPRQTRLRAIALVAVAAVLLASGIAINVKHDARWARFATSVAIGLDIEHQKAWLAQEQTPLPLNAQGLPVDDSAYMRTAWMKGLLTEIARHPLGVGYDRNAFGNALRADYGKWVTTGHGHAGVFDFTVGVGIPGGLLLLAFFVALAAAGLRRWRDDRDAAGLALLLFVVSYASRAFIDGIVRDHMLEQFMLIAGLLLALAHTNKAQQA</sequence>
<dbReference type="PANTHER" id="PTHR37422">
    <property type="entry name" value="TEICHURONIC ACID BIOSYNTHESIS PROTEIN TUAE"/>
    <property type="match status" value="1"/>
</dbReference>
<feature type="transmembrane region" description="Helical" evidence="1">
    <location>
        <begin position="162"/>
        <end position="181"/>
    </location>
</feature>